<organism evidence="2 3">
    <name type="scientific">Clostridium tanneri</name>
    <dbReference type="NCBI Taxonomy" id="3037988"/>
    <lineage>
        <taxon>Bacteria</taxon>
        <taxon>Bacillati</taxon>
        <taxon>Bacillota</taxon>
        <taxon>Clostridia</taxon>
        <taxon>Eubacteriales</taxon>
        <taxon>Clostridiaceae</taxon>
        <taxon>Clostridium</taxon>
    </lineage>
</organism>
<evidence type="ECO:0000313" key="3">
    <source>
        <dbReference type="Proteomes" id="UP001281656"/>
    </source>
</evidence>
<dbReference type="RefSeq" id="WP_318799034.1">
    <property type="nucleotide sequence ID" value="NZ_JARUJP010000028.1"/>
</dbReference>
<dbReference type="Proteomes" id="UP001281656">
    <property type="component" value="Unassembled WGS sequence"/>
</dbReference>
<gene>
    <name evidence="2" type="ORF">P8V03_16680</name>
</gene>
<keyword evidence="1" id="KW-1133">Transmembrane helix</keyword>
<proteinExistence type="predicted"/>
<dbReference type="EMBL" id="JARUJP010000028">
    <property type="protein sequence ID" value="MDW8802783.1"/>
    <property type="molecule type" value="Genomic_DNA"/>
</dbReference>
<evidence type="ECO:0000313" key="2">
    <source>
        <dbReference type="EMBL" id="MDW8802783.1"/>
    </source>
</evidence>
<comment type="caution">
    <text evidence="2">The sequence shown here is derived from an EMBL/GenBank/DDBJ whole genome shotgun (WGS) entry which is preliminary data.</text>
</comment>
<name>A0ABU4JX99_9CLOT</name>
<keyword evidence="3" id="KW-1185">Reference proteome</keyword>
<keyword evidence="1" id="KW-0812">Transmembrane</keyword>
<dbReference type="Pfam" id="PF14584">
    <property type="entry name" value="DUF4446"/>
    <property type="match status" value="1"/>
</dbReference>
<feature type="transmembrane region" description="Helical" evidence="1">
    <location>
        <begin position="14"/>
        <end position="37"/>
    </location>
</feature>
<dbReference type="InterPro" id="IPR027981">
    <property type="entry name" value="DUF4446"/>
</dbReference>
<reference evidence="2 3" key="1">
    <citation type="submission" date="2023-04" db="EMBL/GenBank/DDBJ databases">
        <title>Clostridium tannerae sp. nov., isolated from the fecal material of an alpaca.</title>
        <authorList>
            <person name="Miller S."/>
            <person name="Hendry M."/>
            <person name="King J."/>
            <person name="Sankaranarayanan K."/>
            <person name="Lawson P.A."/>
        </authorList>
    </citation>
    <scope>NUCLEOTIDE SEQUENCE [LARGE SCALE GENOMIC DNA]</scope>
    <source>
        <strain evidence="2 3">A1-XYC3</strain>
    </source>
</reference>
<protein>
    <submittedName>
        <fullName evidence="2">DUF4446 family protein</fullName>
    </submittedName>
</protein>
<keyword evidence="1" id="KW-0472">Membrane</keyword>
<sequence>MEIIMKILENFEGYIILGLTISIIILLIILITTLKSLNRLENKYRKFMRGVDNKNLEELVTGYLDKIDKSGEEVEHIRKLYESLNSRLKSCLQKVSVVRYRAFEDVGSDLSFSIALLDENNDGVIITGIYGRNESTTYAKPVDRGISRYDLSEEEKQVLQDCVTRVLS</sequence>
<accession>A0ABU4JX99</accession>
<evidence type="ECO:0000256" key="1">
    <source>
        <dbReference type="SAM" id="Phobius"/>
    </source>
</evidence>